<feature type="region of interest" description="Disordered" evidence="1">
    <location>
        <begin position="301"/>
        <end position="378"/>
    </location>
</feature>
<dbReference type="InterPro" id="IPR022190">
    <property type="entry name" value="DUF3716"/>
</dbReference>
<organism evidence="2 3">
    <name type="scientific">Parascedosporium putredinis</name>
    <dbReference type="NCBI Taxonomy" id="1442378"/>
    <lineage>
        <taxon>Eukaryota</taxon>
        <taxon>Fungi</taxon>
        <taxon>Dikarya</taxon>
        <taxon>Ascomycota</taxon>
        <taxon>Pezizomycotina</taxon>
        <taxon>Sordariomycetes</taxon>
        <taxon>Hypocreomycetidae</taxon>
        <taxon>Microascales</taxon>
        <taxon>Microascaceae</taxon>
        <taxon>Parascedosporium</taxon>
    </lineage>
</organism>
<evidence type="ECO:0000313" key="3">
    <source>
        <dbReference type="Proteomes" id="UP000838763"/>
    </source>
</evidence>
<reference evidence="2" key="1">
    <citation type="submission" date="2022-11" db="EMBL/GenBank/DDBJ databases">
        <authorList>
            <person name="Scott C."/>
            <person name="Bruce N."/>
        </authorList>
    </citation>
    <scope>NUCLEOTIDE SEQUENCE</scope>
</reference>
<comment type="caution">
    <text evidence="2">The sequence shown here is derived from an EMBL/GenBank/DDBJ whole genome shotgun (WGS) entry which is preliminary data.</text>
</comment>
<feature type="region of interest" description="Disordered" evidence="1">
    <location>
        <begin position="29"/>
        <end position="56"/>
    </location>
</feature>
<protein>
    <submittedName>
        <fullName evidence="2">Uncharacterized protein</fullName>
    </submittedName>
</protein>
<sequence>MSTASDDDDEFSEDNVLSTLFPSRLKTISPQKPIVAPSQSPAGAALPVAPVVDGGAPQPVAHVRAARLSDHARIQTAQSLWMGAQDGTSEPQRPWQPQQHHQSQSPSQHQNGAESARAREQHSSRGNSPDLERGSSTGRPARRSMPSGRLEALTLAVPVIDITDSTPDGGMRTTCGALLPDGYRVDDGSEKPYPCPIDSCGKRFGDLRGVGGHFQALCAQQAEAGDGPPMLGLILYLAGVEAPRSCKPCMEPNKKSLCIVGDDTLPPDVAALYGGSCAMCYYRHKKWHQQNKCTLESFTGAEALNGPPTRNGGNGTTGKGTDNSEYGSDEDSAQDNSKAPPRSSLMMQSAAARGEESDRRIPAAGSNGNSGMSGPTRTNGDIAFSNSYLISNRSVRVADGLGFNVTYLLPGAKLKLGEDHNNLRICSVATGVAKVKLGDDPEFTIGTSGMFKILPGSYAGLKIGFTSRLFCMSPRSARAEEES</sequence>
<gene>
    <name evidence="2" type="ORF">PPNO1_LOCUS80</name>
</gene>
<proteinExistence type="predicted"/>
<evidence type="ECO:0000313" key="2">
    <source>
        <dbReference type="EMBL" id="CAI4210273.1"/>
    </source>
</evidence>
<evidence type="ECO:0000256" key="1">
    <source>
        <dbReference type="SAM" id="MobiDB-lite"/>
    </source>
</evidence>
<feature type="compositionally biased region" description="Low complexity" evidence="1">
    <location>
        <begin position="91"/>
        <end position="110"/>
    </location>
</feature>
<dbReference type="OrthoDB" id="3545073at2759"/>
<dbReference type="Pfam" id="PF12511">
    <property type="entry name" value="DUF3716"/>
    <property type="match status" value="1"/>
</dbReference>
<dbReference type="Proteomes" id="UP000838763">
    <property type="component" value="Unassembled WGS sequence"/>
</dbReference>
<dbReference type="EMBL" id="CALLCH030000001">
    <property type="protein sequence ID" value="CAI4210273.1"/>
    <property type="molecule type" value="Genomic_DNA"/>
</dbReference>
<feature type="compositionally biased region" description="Low complexity" evidence="1">
    <location>
        <begin position="365"/>
        <end position="374"/>
    </location>
</feature>
<feature type="compositionally biased region" description="Low complexity" evidence="1">
    <location>
        <begin position="41"/>
        <end position="56"/>
    </location>
</feature>
<accession>A0A9P1M4T1</accession>
<dbReference type="AlphaFoldDB" id="A0A9P1M4T1"/>
<name>A0A9P1M4T1_9PEZI</name>
<keyword evidence="3" id="KW-1185">Reference proteome</keyword>
<feature type="region of interest" description="Disordered" evidence="1">
    <location>
        <begin position="83"/>
        <end position="150"/>
    </location>
</feature>